<evidence type="ECO:0000313" key="4">
    <source>
        <dbReference type="EMBL" id="CAF2123264.1"/>
    </source>
</evidence>
<dbReference type="PANTHER" id="PTHR24104">
    <property type="entry name" value="E3 UBIQUITIN-PROTEIN LIGASE NHLRC1-RELATED"/>
    <property type="match status" value="1"/>
</dbReference>
<protein>
    <recommendedName>
        <fullName evidence="7">NHL repeat containing protein</fullName>
    </recommendedName>
</protein>
<dbReference type="OrthoDB" id="342730at2759"/>
<dbReference type="GO" id="GO:0008270">
    <property type="term" value="F:zinc ion binding"/>
    <property type="evidence" value="ECO:0007669"/>
    <property type="project" value="UniProtKB-KW"/>
</dbReference>
<feature type="repeat" description="NHL" evidence="2">
    <location>
        <begin position="15"/>
        <end position="58"/>
    </location>
</feature>
<gene>
    <name evidence="3" type="ORF">KQP761_LOCUS24758</name>
    <name evidence="4" type="ORF">MBJ925_LOCUS26279</name>
    <name evidence="5" type="ORF">SMN809_LOCUS44421</name>
</gene>
<accession>A0A816WAJ2</accession>
<evidence type="ECO:0000256" key="2">
    <source>
        <dbReference type="PROSITE-ProRule" id="PRU00504"/>
    </source>
</evidence>
<dbReference type="InterPro" id="IPR050952">
    <property type="entry name" value="TRIM-NHL_E3_ligases"/>
</dbReference>
<dbReference type="InterPro" id="IPR001258">
    <property type="entry name" value="NHL_repeat"/>
</dbReference>
<feature type="non-terminal residue" evidence="4">
    <location>
        <position position="1"/>
    </location>
</feature>
<dbReference type="Pfam" id="PF01436">
    <property type="entry name" value="NHL"/>
    <property type="match status" value="3"/>
</dbReference>
<name>A0A816WAJ2_9BILA</name>
<feature type="repeat" description="NHL" evidence="2">
    <location>
        <begin position="121"/>
        <end position="161"/>
    </location>
</feature>
<comment type="caution">
    <text evidence="4">The sequence shown here is derived from an EMBL/GenBank/DDBJ whole genome shotgun (WGS) entry which is preliminary data.</text>
</comment>
<organism evidence="4 6">
    <name type="scientific">Rotaria magnacalcarata</name>
    <dbReference type="NCBI Taxonomy" id="392030"/>
    <lineage>
        <taxon>Eukaryota</taxon>
        <taxon>Metazoa</taxon>
        <taxon>Spiralia</taxon>
        <taxon>Gnathifera</taxon>
        <taxon>Rotifera</taxon>
        <taxon>Eurotatoria</taxon>
        <taxon>Bdelloidea</taxon>
        <taxon>Philodinida</taxon>
        <taxon>Philodinidae</taxon>
        <taxon>Rotaria</taxon>
    </lineage>
</organism>
<dbReference type="Proteomes" id="UP000663824">
    <property type="component" value="Unassembled WGS sequence"/>
</dbReference>
<sequence>VVTSLIWNATGITVVGVTGVSGSTPDKLNQPTGLSIDSNGTLYIADQGNCRVQKWLSGAPNGTTMAGQPSVACGSGPSLLQIALGGFVVSNSNVYVVDTYNHRVQLWSYGASFGTMVAGTGFSGPANNQLYYPSGIEMDPTTGTLYISDTWNNRIMRYLVNASSGTVVAGGNGPGTDSTQLNYPMGIYLDVTSNSLYIASYYSNNIVRWVIGATSWTLVAGDINGMSGNSATMLHYPYDVEVDYMGNIYVTDSYNNRIQFFQAGSMNGTTIAGVTGVVGSDPYHLNYPFSLKLDSQLNLYVTDCYNHRIQKFLHQ</sequence>
<keyword evidence="1" id="KW-0677">Repeat</keyword>
<dbReference type="EMBL" id="CAJNRE010013980">
    <property type="protein sequence ID" value="CAF2123264.1"/>
    <property type="molecule type" value="Genomic_DNA"/>
</dbReference>
<dbReference type="PANTHER" id="PTHR24104:SF25">
    <property type="entry name" value="PROTEIN LIN-41"/>
    <property type="match status" value="1"/>
</dbReference>
<dbReference type="Proteomes" id="UP000676336">
    <property type="component" value="Unassembled WGS sequence"/>
</dbReference>
<dbReference type="PROSITE" id="PS51125">
    <property type="entry name" value="NHL"/>
    <property type="match status" value="4"/>
</dbReference>
<dbReference type="CDD" id="cd05819">
    <property type="entry name" value="NHL"/>
    <property type="match status" value="1"/>
</dbReference>
<dbReference type="Gene3D" id="2.120.10.30">
    <property type="entry name" value="TolB, C-terminal domain"/>
    <property type="match status" value="1"/>
</dbReference>
<dbReference type="Proteomes" id="UP000663834">
    <property type="component" value="Unassembled WGS sequence"/>
</dbReference>
<feature type="repeat" description="NHL" evidence="2">
    <location>
        <begin position="228"/>
        <end position="264"/>
    </location>
</feature>
<proteinExistence type="predicted"/>
<feature type="repeat" description="NHL" evidence="2">
    <location>
        <begin position="272"/>
        <end position="312"/>
    </location>
</feature>
<dbReference type="InterPro" id="IPR011042">
    <property type="entry name" value="6-blade_b-propeller_TolB-like"/>
</dbReference>
<evidence type="ECO:0008006" key="7">
    <source>
        <dbReference type="Google" id="ProtNLM"/>
    </source>
</evidence>
<dbReference type="EMBL" id="CAJNOW010013518">
    <property type="protein sequence ID" value="CAF1621711.1"/>
    <property type="molecule type" value="Genomic_DNA"/>
</dbReference>
<reference evidence="4" key="1">
    <citation type="submission" date="2021-02" db="EMBL/GenBank/DDBJ databases">
        <authorList>
            <person name="Nowell W R."/>
        </authorList>
    </citation>
    <scope>NUCLEOTIDE SEQUENCE</scope>
</reference>
<dbReference type="SUPFAM" id="SSF101898">
    <property type="entry name" value="NHL repeat"/>
    <property type="match status" value="1"/>
</dbReference>
<evidence type="ECO:0000313" key="6">
    <source>
        <dbReference type="Proteomes" id="UP000663824"/>
    </source>
</evidence>
<evidence type="ECO:0000256" key="1">
    <source>
        <dbReference type="ARBA" id="ARBA00022737"/>
    </source>
</evidence>
<dbReference type="AlphaFoldDB" id="A0A816WAJ2"/>
<evidence type="ECO:0000313" key="3">
    <source>
        <dbReference type="EMBL" id="CAF1621711.1"/>
    </source>
</evidence>
<dbReference type="EMBL" id="CAJOBI010133200">
    <property type="protein sequence ID" value="CAF4734424.1"/>
    <property type="molecule type" value="Genomic_DNA"/>
</dbReference>
<evidence type="ECO:0000313" key="5">
    <source>
        <dbReference type="EMBL" id="CAF4734424.1"/>
    </source>
</evidence>
<dbReference type="Gene3D" id="2.40.10.500">
    <property type="match status" value="1"/>
</dbReference>